<evidence type="ECO:0000256" key="4">
    <source>
        <dbReference type="ARBA" id="ARBA00036535"/>
    </source>
</evidence>
<dbReference type="Gene3D" id="3.10.290.10">
    <property type="entry name" value="RNA-binding S4 domain"/>
    <property type="match status" value="1"/>
</dbReference>
<feature type="domain" description="RNA-binding S4" evidence="8">
    <location>
        <begin position="10"/>
        <end position="43"/>
    </location>
</feature>
<dbReference type="EC" id="5.4.99.-" evidence="6"/>
<dbReference type="SUPFAM" id="SSF55120">
    <property type="entry name" value="Pseudouridine synthase"/>
    <property type="match status" value="1"/>
</dbReference>
<evidence type="ECO:0000256" key="2">
    <source>
        <dbReference type="ARBA" id="ARBA00023235"/>
    </source>
</evidence>
<dbReference type="Pfam" id="PF01479">
    <property type="entry name" value="S4"/>
    <property type="match status" value="1"/>
</dbReference>
<evidence type="ECO:0000313" key="9">
    <source>
        <dbReference type="EMBL" id="MCL1144097.1"/>
    </source>
</evidence>
<dbReference type="PROSITE" id="PS50889">
    <property type="entry name" value="S4"/>
    <property type="match status" value="1"/>
</dbReference>
<dbReference type="Pfam" id="PF00849">
    <property type="entry name" value="PseudoU_synth_2"/>
    <property type="match status" value="1"/>
</dbReference>
<dbReference type="PROSITE" id="PS01149">
    <property type="entry name" value="PSI_RSU"/>
    <property type="match status" value="1"/>
</dbReference>
<comment type="catalytic activity">
    <reaction evidence="4">
        <text>uridine(2604) in 23S rRNA = pseudouridine(2604) in 23S rRNA</text>
        <dbReference type="Rhea" id="RHEA:38875"/>
        <dbReference type="Rhea" id="RHEA-COMP:10093"/>
        <dbReference type="Rhea" id="RHEA-COMP:10094"/>
        <dbReference type="ChEBI" id="CHEBI:65314"/>
        <dbReference type="ChEBI" id="CHEBI:65315"/>
        <dbReference type="EC" id="5.4.99.21"/>
    </reaction>
</comment>
<dbReference type="InterPro" id="IPR050343">
    <property type="entry name" value="RsuA_PseudoU_synthase"/>
</dbReference>
<evidence type="ECO:0000256" key="6">
    <source>
        <dbReference type="RuleBase" id="RU003887"/>
    </source>
</evidence>
<dbReference type="Gene3D" id="3.30.70.580">
    <property type="entry name" value="Pseudouridine synthase I, catalytic domain, N-terminal subdomain"/>
    <property type="match status" value="1"/>
</dbReference>
<reference evidence="9" key="1">
    <citation type="submission" date="2022-01" db="EMBL/GenBank/DDBJ databases">
        <title>Whole genome-based taxonomy of the Shewanellaceae.</title>
        <authorList>
            <person name="Martin-Rodriguez A.J."/>
        </authorList>
    </citation>
    <scope>NUCLEOTIDE SEQUENCE</scope>
    <source>
        <strain evidence="9">DSM 16422</strain>
    </source>
</reference>
<dbReference type="InterPro" id="IPR018496">
    <property type="entry name" value="PsdUridine_synth_RsuA/RluB_CS"/>
</dbReference>
<dbReference type="InterPro" id="IPR002942">
    <property type="entry name" value="S4_RNA-bd"/>
</dbReference>
<dbReference type="GO" id="GO:0003723">
    <property type="term" value="F:RNA binding"/>
    <property type="evidence" value="ECO:0007669"/>
    <property type="project" value="UniProtKB-KW"/>
</dbReference>
<dbReference type="InterPro" id="IPR020103">
    <property type="entry name" value="PsdUridine_synth_cat_dom_sf"/>
</dbReference>
<dbReference type="PANTHER" id="PTHR47683:SF2">
    <property type="entry name" value="RNA-BINDING S4 DOMAIN-CONTAINING PROTEIN"/>
    <property type="match status" value="1"/>
</dbReference>
<sequence length="243" mass="27293">MSSNSLSRYRLAQYLAMCGVASRRQASRLIQSGRVTYNQRNATHIDMVDTQQPLPDVMVDGVKICLPEAKVYWLYHKPVGVDCNLVADNPQSLIHLLPANERVFPVGRLDKDSRGLLILTNDGHLTQQLMHPDYQHSKTYHVTVNQPIDEQFLTSMAQGISYEKGQKAVKTQPCAVCQLDANQFKIVLTQGLNRQIRRMCQALGYKVIDLQRVAIGGLSLADLPESQWRHLSPTEVALLTEVS</sequence>
<comment type="caution">
    <text evidence="9">The sequence shown here is derived from an EMBL/GenBank/DDBJ whole genome shotgun (WGS) entry which is preliminary data.</text>
</comment>
<dbReference type="Gene3D" id="3.30.70.1560">
    <property type="entry name" value="Alpha-L RNA-binding motif"/>
    <property type="match status" value="1"/>
</dbReference>
<dbReference type="CDD" id="cd00165">
    <property type="entry name" value="S4"/>
    <property type="match status" value="1"/>
</dbReference>
<evidence type="ECO:0000259" key="8">
    <source>
        <dbReference type="Pfam" id="PF01479"/>
    </source>
</evidence>
<evidence type="ECO:0000259" key="7">
    <source>
        <dbReference type="Pfam" id="PF00849"/>
    </source>
</evidence>
<keyword evidence="10" id="KW-1185">Reference proteome</keyword>
<keyword evidence="2 6" id="KW-0413">Isomerase</keyword>
<protein>
    <recommendedName>
        <fullName evidence="6">Pseudouridine synthase</fullName>
        <ecNumber evidence="6">5.4.99.-</ecNumber>
    </recommendedName>
</protein>
<comment type="similarity">
    <text evidence="1 6">Belongs to the pseudouridine synthase RsuA family.</text>
</comment>
<evidence type="ECO:0000256" key="3">
    <source>
        <dbReference type="ARBA" id="ARBA00036390"/>
    </source>
</evidence>
<dbReference type="InterPro" id="IPR000748">
    <property type="entry name" value="PsdUridine_synth_RsuA/RluB/E/F"/>
</dbReference>
<dbReference type="GO" id="GO:0000455">
    <property type="term" value="P:enzyme-directed rRNA pseudouridine synthesis"/>
    <property type="evidence" value="ECO:0007669"/>
    <property type="project" value="UniProtKB-ARBA"/>
</dbReference>
<organism evidence="9 10">
    <name type="scientific">Shewanella gaetbuli</name>
    <dbReference type="NCBI Taxonomy" id="220752"/>
    <lineage>
        <taxon>Bacteria</taxon>
        <taxon>Pseudomonadati</taxon>
        <taxon>Pseudomonadota</taxon>
        <taxon>Gammaproteobacteria</taxon>
        <taxon>Alteromonadales</taxon>
        <taxon>Shewanellaceae</taxon>
        <taxon>Shewanella</taxon>
    </lineage>
</organism>
<dbReference type="GO" id="GO:0160138">
    <property type="term" value="F:23S rRNA pseudouridine(2604) synthase activity"/>
    <property type="evidence" value="ECO:0007669"/>
    <property type="project" value="UniProtKB-EC"/>
</dbReference>
<evidence type="ECO:0000256" key="5">
    <source>
        <dbReference type="PROSITE-ProRule" id="PRU00182"/>
    </source>
</evidence>
<dbReference type="NCBIfam" id="TIGR00093">
    <property type="entry name" value="pseudouridine synthase"/>
    <property type="match status" value="1"/>
</dbReference>
<comment type="catalytic activity">
    <reaction evidence="3">
        <text>uridine(35) in tRNA(Tyr) = pseudouridine(35) in tRNA(Tyr)</text>
        <dbReference type="Rhea" id="RHEA:60556"/>
        <dbReference type="Rhea" id="RHEA-COMP:15607"/>
        <dbReference type="Rhea" id="RHEA-COMP:15608"/>
        <dbReference type="ChEBI" id="CHEBI:65314"/>
        <dbReference type="ChEBI" id="CHEBI:65315"/>
    </reaction>
</comment>
<dbReference type="InterPro" id="IPR006145">
    <property type="entry name" value="PsdUridine_synth_RsuA/RluA"/>
</dbReference>
<evidence type="ECO:0000256" key="1">
    <source>
        <dbReference type="ARBA" id="ARBA00008348"/>
    </source>
</evidence>
<dbReference type="InterPro" id="IPR036986">
    <property type="entry name" value="S4_RNA-bd_sf"/>
</dbReference>
<dbReference type="InterPro" id="IPR020094">
    <property type="entry name" value="TruA/RsuA/RluB/E/F_N"/>
</dbReference>
<dbReference type="PANTHER" id="PTHR47683">
    <property type="entry name" value="PSEUDOURIDINE SYNTHASE FAMILY PROTEIN-RELATED"/>
    <property type="match status" value="1"/>
</dbReference>
<dbReference type="SUPFAM" id="SSF55174">
    <property type="entry name" value="Alpha-L RNA-binding motif"/>
    <property type="match status" value="1"/>
</dbReference>
<feature type="domain" description="Pseudouridine synthase RsuA/RluA-like" evidence="7">
    <location>
        <begin position="72"/>
        <end position="202"/>
    </location>
</feature>
<dbReference type="InterPro" id="IPR042092">
    <property type="entry name" value="PsdUridine_s_RsuA/RluB/E/F_cat"/>
</dbReference>
<name>A0A9X1ZR68_9GAMM</name>
<dbReference type="RefSeq" id="WP_248996765.1">
    <property type="nucleotide sequence ID" value="NZ_JAKIKP010000015.1"/>
</dbReference>
<evidence type="ECO:0000313" key="10">
    <source>
        <dbReference type="Proteomes" id="UP001139333"/>
    </source>
</evidence>
<proteinExistence type="inferred from homology"/>
<dbReference type="AlphaFoldDB" id="A0A9X1ZR68"/>
<keyword evidence="5" id="KW-0694">RNA-binding</keyword>
<accession>A0A9X1ZR68</accession>
<dbReference type="Proteomes" id="UP001139333">
    <property type="component" value="Unassembled WGS sequence"/>
</dbReference>
<dbReference type="EMBL" id="JAKIKP010000015">
    <property type="protein sequence ID" value="MCL1144097.1"/>
    <property type="molecule type" value="Genomic_DNA"/>
</dbReference>
<gene>
    <name evidence="9" type="ORF">L2672_15575</name>
</gene>